<dbReference type="Proteomes" id="UP000009144">
    <property type="component" value="Chromosome"/>
</dbReference>
<dbReference type="STRING" id="754476.Q7A_1781"/>
<organism evidence="2 3">
    <name type="scientific">Methylophaga nitratireducenticrescens</name>
    <dbReference type="NCBI Taxonomy" id="754476"/>
    <lineage>
        <taxon>Bacteria</taxon>
        <taxon>Pseudomonadati</taxon>
        <taxon>Pseudomonadota</taxon>
        <taxon>Gammaproteobacteria</taxon>
        <taxon>Thiotrichales</taxon>
        <taxon>Piscirickettsiaceae</taxon>
        <taxon>Methylophaga</taxon>
    </lineage>
</organism>
<protein>
    <submittedName>
        <fullName evidence="2">Uncharacterized protein</fullName>
    </submittedName>
</protein>
<dbReference type="OrthoDB" id="7066449at2"/>
<gene>
    <name evidence="2" type="ordered locus">Q7A_1781</name>
</gene>
<reference evidence="2 3" key="1">
    <citation type="journal article" date="2012" name="J. Bacteriol.">
        <title>Complete genome sequences of Methylophaga sp. strain JAM1 and Methylophaga sp. strain JAM7.</title>
        <authorList>
            <person name="Villeneuve C."/>
            <person name="Martineau C."/>
            <person name="Mauffrey F."/>
            <person name="Villemur R."/>
        </authorList>
    </citation>
    <scope>NUCLEOTIDE SEQUENCE [LARGE SCALE GENOMIC DNA]</scope>
    <source>
        <strain evidence="2 3">JAM1</strain>
    </source>
</reference>
<evidence type="ECO:0000313" key="2">
    <source>
        <dbReference type="EMBL" id="AFI84599.1"/>
    </source>
</evidence>
<evidence type="ECO:0000256" key="1">
    <source>
        <dbReference type="SAM" id="MobiDB-lite"/>
    </source>
</evidence>
<dbReference type="KEGG" id="mej:Q7A_1781"/>
<dbReference type="eggNOG" id="ENOG50337QX">
    <property type="taxonomic scope" value="Bacteria"/>
</dbReference>
<keyword evidence="3" id="KW-1185">Reference proteome</keyword>
<feature type="compositionally biased region" description="Low complexity" evidence="1">
    <location>
        <begin position="149"/>
        <end position="164"/>
    </location>
</feature>
<dbReference type="RefSeq" id="WP_014706970.1">
    <property type="nucleotide sequence ID" value="NC_017857.3"/>
</dbReference>
<proteinExistence type="predicted"/>
<accession>I1XJN0</accession>
<dbReference type="PATRIC" id="fig|754476.3.peg.1760"/>
<evidence type="ECO:0000313" key="3">
    <source>
        <dbReference type="Proteomes" id="UP000009144"/>
    </source>
</evidence>
<reference evidence="2 3" key="2">
    <citation type="journal article" date="2013" name="Int. J. Syst. Evol. Microbiol.">
        <title>Methylophaga nitratireducenticrescens sp. nov. and Methylophaga frappieri sp. nov., isolated from the biofilm of the methanol-fed denitrification system treating the seawater at the Montreal Biodome.</title>
        <authorList>
            <person name="Villeneuve C."/>
            <person name="Martineau C."/>
            <person name="Mauffrey F."/>
            <person name="Villemur R."/>
        </authorList>
    </citation>
    <scope>NUCLEOTIDE SEQUENCE [LARGE SCALE GENOMIC DNA]</scope>
    <source>
        <strain evidence="2 3">JAM1</strain>
    </source>
</reference>
<dbReference type="EMBL" id="CP003390">
    <property type="protein sequence ID" value="AFI84599.1"/>
    <property type="molecule type" value="Genomic_DNA"/>
</dbReference>
<feature type="region of interest" description="Disordered" evidence="1">
    <location>
        <begin position="85"/>
        <end position="176"/>
    </location>
</feature>
<dbReference type="HOGENOM" id="CLU_1459729_0_0_6"/>
<name>I1XJN0_METNJ</name>
<feature type="compositionally biased region" description="Polar residues" evidence="1">
    <location>
        <begin position="132"/>
        <end position="146"/>
    </location>
</feature>
<sequence length="213" mass="22971">MKKLTIRYRDLLHLFSMNKSLSILFPIVLTASLNVNAEKAAEAIEDCGEAEIRYSDNPHLTRAEKLALMEKAFFDSVNRFESCNLSDPNNTSAAGSDSGDQDGGENQGDNSGNSSVVSQEMQGTEPETETESSMPAQSGTADSNEQSENEGGSVVSSGGADNGAIPEDIPSANNDDAIAAQIRLAAEAEQDPEIKKKLWNEYRKYKGMNIVED</sequence>
<dbReference type="AlphaFoldDB" id="I1XJN0"/>